<sequence>MAGARERKRDFHIEPSDHRNGHWRLMIGSYRNGSQGAVFLMSDEEVDDLCRLLFGAETSDRTLGENRRVC</sequence>
<protein>
    <submittedName>
        <fullName evidence="1">Uncharacterized protein</fullName>
    </submittedName>
</protein>
<proteinExistence type="predicted"/>
<name>A0A0F9IXU3_9ZZZZ</name>
<organism evidence="1">
    <name type="scientific">marine sediment metagenome</name>
    <dbReference type="NCBI Taxonomy" id="412755"/>
    <lineage>
        <taxon>unclassified sequences</taxon>
        <taxon>metagenomes</taxon>
        <taxon>ecological metagenomes</taxon>
    </lineage>
</organism>
<dbReference type="EMBL" id="LAZR01012827">
    <property type="protein sequence ID" value="KKM24909.1"/>
    <property type="molecule type" value="Genomic_DNA"/>
</dbReference>
<reference evidence="1" key="1">
    <citation type="journal article" date="2015" name="Nature">
        <title>Complex archaea that bridge the gap between prokaryotes and eukaryotes.</title>
        <authorList>
            <person name="Spang A."/>
            <person name="Saw J.H."/>
            <person name="Jorgensen S.L."/>
            <person name="Zaremba-Niedzwiedzka K."/>
            <person name="Martijn J."/>
            <person name="Lind A.E."/>
            <person name="van Eijk R."/>
            <person name="Schleper C."/>
            <person name="Guy L."/>
            <person name="Ettema T.J."/>
        </authorList>
    </citation>
    <scope>NUCLEOTIDE SEQUENCE</scope>
</reference>
<comment type="caution">
    <text evidence="1">The sequence shown here is derived from an EMBL/GenBank/DDBJ whole genome shotgun (WGS) entry which is preliminary data.</text>
</comment>
<accession>A0A0F9IXU3</accession>
<evidence type="ECO:0000313" key="1">
    <source>
        <dbReference type="EMBL" id="KKM24909.1"/>
    </source>
</evidence>
<gene>
    <name evidence="1" type="ORF">LCGC14_1600410</name>
</gene>
<dbReference type="AlphaFoldDB" id="A0A0F9IXU3"/>